<feature type="region of interest" description="Disordered" evidence="1">
    <location>
        <begin position="548"/>
        <end position="583"/>
    </location>
</feature>
<dbReference type="Proteomes" id="UP001084650">
    <property type="component" value="Unassembled WGS sequence"/>
</dbReference>
<dbReference type="InterPro" id="IPR003870">
    <property type="entry name" value="DUF222"/>
</dbReference>
<dbReference type="Pfam" id="PF02720">
    <property type="entry name" value="DUF222"/>
    <property type="match status" value="1"/>
</dbReference>
<proteinExistence type="predicted"/>
<sequence>MFDKLLAAVSAARTPGEGVRACARLENAACAARLGHMADMLAAAYAASGSANRDQWRCDNWSAVCAQIGAAHAVTSGVSSGLLTDAVALRERLPRVAAVFAEGLIAYRLVHTICTRTMLVKDPDALSEIDAELADLLVRWGAKSREKSEKDVDELVLRHDPYAQRRTESACRDTHLDVQTDSANGVCYVTATVLAPDGEAIDKRADALARTVCDRDPRTLDQRRAAALSAMAYGWDRLPCLCESDACDAAAKPAGGGVVIHVIAHQDVVEAARSDADAGPHDARDPDADQPRDEQSDGDLARQTDGDAGPEDAREHDGGAHGKAGVADDSDCAAIELPQPTIGDLTAQRRALVGENPPLLPKPWQTYTLRGLLDELAADPGEFCPARPAKILGGAVLPAPVAAQVALHATIKALIHPGQAPSEPRYRPSTKLADFVRCRDQTCRFPGCSRPATIADIDHTIPYPHGPTCASNLACLCREHHLLKTFWPGWSSVQYPDGTIVWTDPDGCTATTYPGSRSLFPELCLPTAQVAVTASPRKHTEGLMMPKRTITRAEARKQRIDDERRRNESGGGQPAPPDWPARR</sequence>
<accession>A0ABT4HLE3</accession>
<feature type="domain" description="HNH nuclease" evidence="2">
    <location>
        <begin position="431"/>
        <end position="482"/>
    </location>
</feature>
<dbReference type="RefSeq" id="WP_268787390.1">
    <property type="nucleotide sequence ID" value="NZ_JAPQYE010000014.1"/>
</dbReference>
<dbReference type="EMBL" id="JAPQYE010000014">
    <property type="protein sequence ID" value="MCZ0731038.1"/>
    <property type="molecule type" value="Genomic_DNA"/>
</dbReference>
<dbReference type="CDD" id="cd00085">
    <property type="entry name" value="HNHc"/>
    <property type="match status" value="1"/>
</dbReference>
<name>A0ABT4HLE3_MYCIR</name>
<organism evidence="3 4">
    <name type="scientific">Mycolicibacterium iranicum</name>
    <name type="common">Mycobacterium iranicum</name>
    <dbReference type="NCBI Taxonomy" id="912594"/>
    <lineage>
        <taxon>Bacteria</taxon>
        <taxon>Bacillati</taxon>
        <taxon>Actinomycetota</taxon>
        <taxon>Actinomycetes</taxon>
        <taxon>Mycobacteriales</taxon>
        <taxon>Mycobacteriaceae</taxon>
        <taxon>Mycolicibacterium</taxon>
    </lineage>
</organism>
<feature type="region of interest" description="Disordered" evidence="1">
    <location>
        <begin position="272"/>
        <end position="327"/>
    </location>
</feature>
<feature type="compositionally biased region" description="Basic and acidic residues" evidence="1">
    <location>
        <begin position="551"/>
        <end position="568"/>
    </location>
</feature>
<evidence type="ECO:0000256" key="1">
    <source>
        <dbReference type="SAM" id="MobiDB-lite"/>
    </source>
</evidence>
<dbReference type="InterPro" id="IPR003615">
    <property type="entry name" value="HNH_nuc"/>
</dbReference>
<evidence type="ECO:0000313" key="3">
    <source>
        <dbReference type="EMBL" id="MCZ0731038.1"/>
    </source>
</evidence>
<feature type="compositionally biased region" description="Basic and acidic residues" evidence="1">
    <location>
        <begin position="272"/>
        <end position="320"/>
    </location>
</feature>
<gene>
    <name evidence="3" type="ORF">OY187_23575</name>
</gene>
<evidence type="ECO:0000259" key="2">
    <source>
        <dbReference type="SMART" id="SM00507"/>
    </source>
</evidence>
<protein>
    <submittedName>
        <fullName evidence="3">DUF222 domain-containing protein</fullName>
    </submittedName>
</protein>
<feature type="compositionally biased region" description="Pro residues" evidence="1">
    <location>
        <begin position="574"/>
        <end position="583"/>
    </location>
</feature>
<reference evidence="3" key="1">
    <citation type="submission" date="2022-12" db="EMBL/GenBank/DDBJ databases">
        <title>Whole genome sequence of Mycolicibacterium iranicum strain SBH312.</title>
        <authorList>
            <person name="Jani J."/>
            <person name="Arifin Mustapha Z."/>
            <person name="Ahmed K."/>
            <person name="Kai Ling C."/>
        </authorList>
    </citation>
    <scope>NUCLEOTIDE SEQUENCE</scope>
    <source>
        <strain evidence="3">SBH312</strain>
    </source>
</reference>
<dbReference type="SMART" id="SM00507">
    <property type="entry name" value="HNHc"/>
    <property type="match status" value="1"/>
</dbReference>
<keyword evidence="4" id="KW-1185">Reference proteome</keyword>
<comment type="caution">
    <text evidence="3">The sequence shown here is derived from an EMBL/GenBank/DDBJ whole genome shotgun (WGS) entry which is preliminary data.</text>
</comment>
<evidence type="ECO:0000313" key="4">
    <source>
        <dbReference type="Proteomes" id="UP001084650"/>
    </source>
</evidence>